<evidence type="ECO:0000313" key="8">
    <source>
        <dbReference type="Proteomes" id="UP000183039"/>
    </source>
</evidence>
<dbReference type="SUPFAM" id="SSF52218">
    <property type="entry name" value="Flavoproteins"/>
    <property type="match status" value="1"/>
</dbReference>
<dbReference type="RefSeq" id="WP_071876172.1">
    <property type="nucleotide sequence ID" value="NZ_JXLC01000001.1"/>
</dbReference>
<evidence type="ECO:0000256" key="1">
    <source>
        <dbReference type="ARBA" id="ARBA00022630"/>
    </source>
</evidence>
<dbReference type="Proteomes" id="UP000065511">
    <property type="component" value="Chromosome"/>
</dbReference>
<evidence type="ECO:0000313" key="7">
    <source>
        <dbReference type="Proteomes" id="UP000065511"/>
    </source>
</evidence>
<dbReference type="Pfam" id="PF03358">
    <property type="entry name" value="FMN_red"/>
    <property type="match status" value="1"/>
</dbReference>
<gene>
    <name evidence="5" type="ORF">ATZ33_14300</name>
    <name evidence="6" type="ORF">RV15_GL000184</name>
</gene>
<evidence type="ECO:0000313" key="5">
    <source>
        <dbReference type="EMBL" id="ALS02507.1"/>
    </source>
</evidence>
<evidence type="ECO:0000256" key="2">
    <source>
        <dbReference type="ARBA" id="ARBA00022643"/>
    </source>
</evidence>
<dbReference type="EMBL" id="JXLC01000001">
    <property type="protein sequence ID" value="OJG93582.1"/>
    <property type="molecule type" value="Genomic_DNA"/>
</dbReference>
<dbReference type="InterPro" id="IPR051814">
    <property type="entry name" value="NAD(P)H-dep_FMN_reductase"/>
</dbReference>
<dbReference type="Proteomes" id="UP000183039">
    <property type="component" value="Unassembled WGS sequence"/>
</dbReference>
<dbReference type="InterPro" id="IPR005025">
    <property type="entry name" value="FMN_Rdtase-like_dom"/>
</dbReference>
<dbReference type="PANTHER" id="PTHR43408">
    <property type="entry name" value="FMN REDUCTASE (NADPH)"/>
    <property type="match status" value="1"/>
</dbReference>
<dbReference type="PANTHER" id="PTHR43408:SF2">
    <property type="entry name" value="FMN REDUCTASE (NADPH)"/>
    <property type="match status" value="1"/>
</dbReference>
<reference evidence="5 7" key="2">
    <citation type="submission" date="2015-12" db="EMBL/GenBank/DDBJ databases">
        <authorList>
            <person name="Lauer A."/>
            <person name="Humrighouse B."/>
            <person name="Loparev V."/>
            <person name="Shewmaker P.L."/>
            <person name="Whitney A.M."/>
            <person name="McLaughlin R.W."/>
        </authorList>
    </citation>
    <scope>NUCLEOTIDE SEQUENCE [LARGE SCALE GENOMIC DNA]</scope>
    <source>
        <strain evidence="5 7">LMG 23085</strain>
    </source>
</reference>
<evidence type="ECO:0000256" key="3">
    <source>
        <dbReference type="ARBA" id="ARBA00023002"/>
    </source>
</evidence>
<keyword evidence="1" id="KW-0285">Flavoprotein</keyword>
<dbReference type="InterPro" id="IPR029039">
    <property type="entry name" value="Flavoprotein-like_sf"/>
</dbReference>
<accession>A0A0S3KDY3</accession>
<evidence type="ECO:0000259" key="4">
    <source>
        <dbReference type="Pfam" id="PF03358"/>
    </source>
</evidence>
<dbReference type="EMBL" id="CP013614">
    <property type="protein sequence ID" value="ALS02507.1"/>
    <property type="molecule type" value="Genomic_DNA"/>
</dbReference>
<name>A0A0S3KDY3_9ENTE</name>
<keyword evidence="7" id="KW-1185">Reference proteome</keyword>
<reference evidence="6 8" key="1">
    <citation type="submission" date="2014-12" db="EMBL/GenBank/DDBJ databases">
        <title>Draft genome sequences of 29 type strains of Enterococci.</title>
        <authorList>
            <person name="Zhong Z."/>
            <person name="Sun Z."/>
            <person name="Liu W."/>
            <person name="Zhang W."/>
            <person name="Zhang H."/>
        </authorList>
    </citation>
    <scope>NUCLEOTIDE SEQUENCE [LARGE SCALE GENOMIC DNA]</scope>
    <source>
        <strain evidence="6 8">DSM 22801</strain>
    </source>
</reference>
<dbReference type="Gene3D" id="3.40.50.360">
    <property type="match status" value="1"/>
</dbReference>
<dbReference type="KEGG" id="ess:ATZ33_14300"/>
<keyword evidence="2" id="KW-0288">FMN</keyword>
<dbReference type="AlphaFoldDB" id="A0A0S3KDY3"/>
<proteinExistence type="predicted"/>
<sequence>MKIVAIIGSAFGSKSRVAVNYTINKIKEVREDAVVDVIDFSEIQFPFADGREYLQHEGEVGAALKKIMEADGLIIGTPIFQASMPGTLKNLFDMLPVNAFRNKVAGMIVTAGSDKHFLIPEQQIRPVLSYMKANLVPNYVFITDQDIIRQEIKNPDIEFRLDRFVDDFFLLLDTYQTMIQQKEAEYDF</sequence>
<dbReference type="GO" id="GO:0016491">
    <property type="term" value="F:oxidoreductase activity"/>
    <property type="evidence" value="ECO:0007669"/>
    <property type="project" value="UniProtKB-KW"/>
</dbReference>
<keyword evidence="3" id="KW-0560">Oxidoreductase</keyword>
<organism evidence="6 8">
    <name type="scientific">Enterococcus silesiacus</name>
    <dbReference type="NCBI Taxonomy" id="332949"/>
    <lineage>
        <taxon>Bacteria</taxon>
        <taxon>Bacillati</taxon>
        <taxon>Bacillota</taxon>
        <taxon>Bacilli</taxon>
        <taxon>Lactobacillales</taxon>
        <taxon>Enterococcaceae</taxon>
        <taxon>Enterococcus</taxon>
    </lineage>
</organism>
<feature type="domain" description="NADPH-dependent FMN reductase-like" evidence="4">
    <location>
        <begin position="1"/>
        <end position="144"/>
    </location>
</feature>
<evidence type="ECO:0000313" key="6">
    <source>
        <dbReference type="EMBL" id="OJG93582.1"/>
    </source>
</evidence>
<protein>
    <submittedName>
        <fullName evidence="5">FMN reductase</fullName>
    </submittedName>
</protein>
<dbReference type="OrthoDB" id="9812295at2"/>